<evidence type="ECO:0000256" key="1">
    <source>
        <dbReference type="SAM" id="Phobius"/>
    </source>
</evidence>
<organism evidence="2 3">
    <name type="scientific">Candidatus Comchoanobacter bicostacola</name>
    <dbReference type="NCBI Taxonomy" id="2919598"/>
    <lineage>
        <taxon>Bacteria</taxon>
        <taxon>Pseudomonadati</taxon>
        <taxon>Pseudomonadota</taxon>
        <taxon>Gammaproteobacteria</taxon>
        <taxon>Candidatus Comchoanobacterales</taxon>
        <taxon>Candidatus Comchoanobacteraceae</taxon>
        <taxon>Candidatus Comchoanobacter</taxon>
    </lineage>
</organism>
<keyword evidence="3" id="KW-1185">Reference proteome</keyword>
<dbReference type="InterPro" id="IPR038766">
    <property type="entry name" value="Membrane_comp_ABC_pdt"/>
</dbReference>
<gene>
    <name evidence="2" type="ORF">MMH89_01950</name>
</gene>
<feature type="transmembrane region" description="Helical" evidence="1">
    <location>
        <begin position="355"/>
        <end position="373"/>
    </location>
</feature>
<feature type="transmembrane region" description="Helical" evidence="1">
    <location>
        <begin position="228"/>
        <end position="247"/>
    </location>
</feature>
<feature type="transmembrane region" description="Helical" evidence="1">
    <location>
        <begin position="428"/>
        <end position="448"/>
    </location>
</feature>
<dbReference type="RefSeq" id="WP_258568700.1">
    <property type="nucleotide sequence ID" value="NZ_CP092900.1"/>
</dbReference>
<reference evidence="2 3" key="1">
    <citation type="journal article" date="2022" name="Nat. Microbiol.">
        <title>The microbiome of a bacterivorous marine choanoflagellate contains a resource-demanding obligate bacterial associate.</title>
        <authorList>
            <person name="Needham D.M."/>
            <person name="Poirier C."/>
            <person name="Bachy C."/>
            <person name="George E.E."/>
            <person name="Wilken S."/>
            <person name="Yung C.C.M."/>
            <person name="Limardo A.J."/>
            <person name="Morando M."/>
            <person name="Sudek L."/>
            <person name="Malmstrom R.R."/>
            <person name="Keeling P.J."/>
            <person name="Santoro A.E."/>
            <person name="Worden A.Z."/>
        </authorList>
    </citation>
    <scope>NUCLEOTIDE SEQUENCE [LARGE SCALE GENOMIC DNA]</scope>
    <source>
        <strain evidence="2 3">Comchoano-1</strain>
    </source>
</reference>
<accession>A0ABY5DMP5</accession>
<keyword evidence="1" id="KW-1133">Transmembrane helix</keyword>
<evidence type="ECO:0000313" key="2">
    <source>
        <dbReference type="EMBL" id="UTC24911.1"/>
    </source>
</evidence>
<dbReference type="Proteomes" id="UP001055955">
    <property type="component" value="Chromosome"/>
</dbReference>
<feature type="transmembrane region" description="Helical" evidence="1">
    <location>
        <begin position="314"/>
        <end position="335"/>
    </location>
</feature>
<feature type="transmembrane region" description="Helical" evidence="1">
    <location>
        <begin position="699"/>
        <end position="719"/>
    </location>
</feature>
<evidence type="ECO:0008006" key="4">
    <source>
        <dbReference type="Google" id="ProtNLM"/>
    </source>
</evidence>
<name>A0ABY5DMP5_9GAMM</name>
<proteinExistence type="predicted"/>
<keyword evidence="1" id="KW-0812">Transmembrane</keyword>
<feature type="transmembrane region" description="Helical" evidence="1">
    <location>
        <begin position="379"/>
        <end position="407"/>
    </location>
</feature>
<protein>
    <recommendedName>
        <fullName evidence="4">FtsX-like permease family protein</fullName>
    </recommendedName>
</protein>
<feature type="transmembrane region" description="Helical" evidence="1">
    <location>
        <begin position="739"/>
        <end position="759"/>
    </location>
</feature>
<evidence type="ECO:0000313" key="3">
    <source>
        <dbReference type="Proteomes" id="UP001055955"/>
    </source>
</evidence>
<dbReference type="PANTHER" id="PTHR30287:SF1">
    <property type="entry name" value="INNER MEMBRANE PROTEIN"/>
    <property type="match status" value="1"/>
</dbReference>
<dbReference type="PANTHER" id="PTHR30287">
    <property type="entry name" value="MEMBRANE COMPONENT OF PREDICTED ABC SUPERFAMILY METABOLITE UPTAKE TRANSPORTER"/>
    <property type="match status" value="1"/>
</dbReference>
<dbReference type="EMBL" id="CP092900">
    <property type="protein sequence ID" value="UTC24911.1"/>
    <property type="molecule type" value="Genomic_DNA"/>
</dbReference>
<keyword evidence="1" id="KW-0472">Membrane</keyword>
<sequence>MIQLVHLIQARNTTAFCTFLLLILSVFPAVLLDVQKQYANAWLAADTVVVSTNKWTHEAARSAKSMSFKTATMLAYQDQFILTHLQLLDHQYPVKGALKLTYGETLKAGQVYIDRSLAERMSIEIGDQVEIGYLTCEVVDFVVSQDEQVFSVEAFSEGVYGSIDDLERFGIFNNASRGSWYYYYDASEGISIEETAQKDGQVRVIDSNERLGRLGRIYQQAQDTVGSLQIAISLIIGAALYLSYSLVHQRNAYLSGVLTALGFSFKKRTILMIQPIIFSLLQGVFFGLVLGLLVLNILLKMSDVSFSWGNQFELASTTSLIILLYAVALLCTQHVSMQRSPVLSLLKKKCFKDNYWVSGVLILTVTAYFIPGWEQGTVWLGLLSVTTVFLIIYLSVHVLYKLGVWLLSKGRQRGLIVLNALRQFEQDYKVLLIGLILLQSVLLFLWHVNTQTLNQWRSQLPSDSPNYFLIGMDQSDAVDMQKYEWFADTVVYPVVKGRMVAVNSESVAEYADGLYAGHEVFNRQINLTTFTQLPSHNQLIEGDLDNGISAEQGIMDRLGLKIGDVLTFDIMGASISYPITSVRQVKWQSLQASFYFVFPSFVLEPYPKTYMSSLYIDKSRQSGLIDVLKARPHISLIDLAAYLVAAQNLLHIFTSLLLGVVIFMGQGCFVIAVILLIRQVESRKIDEQSLKRLGVNSKYSMLIEFSSLLGISLLLTIGINQFLLLRYFNIIFFQWTLDLWGVALLVGFDVLVIAMVAWYSNKYLKD</sequence>
<feature type="transmembrane region" description="Helical" evidence="1">
    <location>
        <begin position="656"/>
        <end position="678"/>
    </location>
</feature>
<feature type="transmembrane region" description="Helical" evidence="1">
    <location>
        <begin position="276"/>
        <end position="299"/>
    </location>
</feature>